<dbReference type="EMBL" id="JABXXO010000016">
    <property type="protein sequence ID" value="KAF7759635.1"/>
    <property type="molecule type" value="Genomic_DNA"/>
</dbReference>
<accession>A0A8H7BZX9</accession>
<feature type="compositionally biased region" description="Pro residues" evidence="1">
    <location>
        <begin position="80"/>
        <end position="103"/>
    </location>
</feature>
<sequence>MPPRPGKIRRARMGPRFLEAANQQPRFFRDAEDILGHPQFYLPGANNQHENQNNPSSSQVDADAAQRRAQPPVPGHWEAPCPPPPPPTSTSGPPPVELPPSANPPLERSFEFPAFHLTTPPSPPRTVSPPFEHPSMLLNPNTVPLQVVPRTGSREPGHVFQPAPHRPIYLPIGPANLPTTSSNLSMTSNEPPAAPTTAGSDSKPVDQADNSPFALRVIIEDNPVLRKYIEDNPYYITSYADAKAFAQFHGYLDPDLLYPNVEEPTFDQCVKERFSCTAEQGWISDIIKSDYWLTDIYNSGLLQIRAPHEWRSDVHVWLSRTAGVIVLQRLRYAIVQDPFLYDGKRCAPSFIWIVLFIRHVLVLLPYAQHFGILDRLGEKKLDPCDTAFDFFALSRVIVELIDMIVTHKGVTLSKLPVVQTKVLSICDNCHLHIAMAGTAVQFNAEIVLSGLDRSNHADGFRTCFMNILQEFDVDGIASLVVARCTHPPAFFF</sequence>
<evidence type="ECO:0000256" key="1">
    <source>
        <dbReference type="SAM" id="MobiDB-lite"/>
    </source>
</evidence>
<comment type="caution">
    <text evidence="2">The sequence shown here is derived from an EMBL/GenBank/DDBJ whole genome shotgun (WGS) entry which is preliminary data.</text>
</comment>
<evidence type="ECO:0000313" key="3">
    <source>
        <dbReference type="Proteomes" id="UP000629468"/>
    </source>
</evidence>
<evidence type="ECO:0000313" key="2">
    <source>
        <dbReference type="EMBL" id="KAF7759635.1"/>
    </source>
</evidence>
<feature type="region of interest" description="Disordered" evidence="1">
    <location>
        <begin position="1"/>
        <end position="108"/>
    </location>
</feature>
<reference evidence="2 3" key="1">
    <citation type="journal article" name="Sci. Rep.">
        <title>Telomere-to-telomere assembled and centromere annotated genomes of the two main subspecies of the button mushroom Agaricus bisporus reveal especially polymorphic chromosome ends.</title>
        <authorList>
            <person name="Sonnenberg A.S.M."/>
            <person name="Sedaghat-Telgerd N."/>
            <person name="Lavrijssen B."/>
            <person name="Ohm R.A."/>
            <person name="Hendrickx P.M."/>
            <person name="Scholtmeijer K."/>
            <person name="Baars J.J.P."/>
            <person name="van Peer A."/>
        </authorList>
    </citation>
    <scope>NUCLEOTIDE SEQUENCE [LARGE SCALE GENOMIC DNA]</scope>
    <source>
        <strain evidence="2 3">H119_p4</strain>
    </source>
</reference>
<feature type="compositionally biased region" description="Polar residues" evidence="1">
    <location>
        <begin position="45"/>
        <end position="58"/>
    </location>
</feature>
<proteinExistence type="predicted"/>
<gene>
    <name evidence="2" type="ORF">Agabi119p4_11330</name>
</gene>
<feature type="compositionally biased region" description="Low complexity" evidence="1">
    <location>
        <begin position="59"/>
        <end position="70"/>
    </location>
</feature>
<name>A0A8H7BZX9_AGABI</name>
<dbReference type="Proteomes" id="UP000629468">
    <property type="component" value="Unassembled WGS sequence"/>
</dbReference>
<feature type="region of interest" description="Disordered" evidence="1">
    <location>
        <begin position="179"/>
        <end position="207"/>
    </location>
</feature>
<organism evidence="2 3">
    <name type="scientific">Agaricus bisporus var. burnettii</name>
    <dbReference type="NCBI Taxonomy" id="192524"/>
    <lineage>
        <taxon>Eukaryota</taxon>
        <taxon>Fungi</taxon>
        <taxon>Dikarya</taxon>
        <taxon>Basidiomycota</taxon>
        <taxon>Agaricomycotina</taxon>
        <taxon>Agaricomycetes</taxon>
        <taxon>Agaricomycetidae</taxon>
        <taxon>Agaricales</taxon>
        <taxon>Agaricineae</taxon>
        <taxon>Agaricaceae</taxon>
        <taxon>Agaricus</taxon>
    </lineage>
</organism>
<feature type="compositionally biased region" description="Polar residues" evidence="1">
    <location>
        <begin position="179"/>
        <end position="190"/>
    </location>
</feature>
<dbReference type="AlphaFoldDB" id="A0A8H7BZX9"/>
<feature type="compositionally biased region" description="Basic residues" evidence="1">
    <location>
        <begin position="1"/>
        <end position="13"/>
    </location>
</feature>
<protein>
    <submittedName>
        <fullName evidence="2">Uncharacterized protein</fullName>
    </submittedName>
</protein>